<evidence type="ECO:0000313" key="7">
    <source>
        <dbReference type="EMBL" id="KAL2097076.1"/>
    </source>
</evidence>
<feature type="region of interest" description="Disordered" evidence="5">
    <location>
        <begin position="665"/>
        <end position="737"/>
    </location>
</feature>
<dbReference type="Proteomes" id="UP001591681">
    <property type="component" value="Unassembled WGS sequence"/>
</dbReference>
<proteinExistence type="predicted"/>
<dbReference type="SUPFAM" id="SSF53098">
    <property type="entry name" value="Ribonuclease H-like"/>
    <property type="match status" value="1"/>
</dbReference>
<evidence type="ECO:0000256" key="4">
    <source>
        <dbReference type="PROSITE-ProRule" id="PRU00027"/>
    </source>
</evidence>
<feature type="compositionally biased region" description="Polar residues" evidence="5">
    <location>
        <begin position="560"/>
        <end position="586"/>
    </location>
</feature>
<feature type="compositionally biased region" description="Polar residues" evidence="5">
    <location>
        <begin position="426"/>
        <end position="448"/>
    </location>
</feature>
<feature type="region of interest" description="Disordered" evidence="5">
    <location>
        <begin position="487"/>
        <end position="618"/>
    </location>
</feature>
<feature type="compositionally biased region" description="Polar residues" evidence="5">
    <location>
        <begin position="519"/>
        <end position="531"/>
    </location>
</feature>
<feature type="region of interest" description="Disordered" evidence="5">
    <location>
        <begin position="271"/>
        <end position="294"/>
    </location>
</feature>
<feature type="region of interest" description="Disordered" evidence="5">
    <location>
        <begin position="391"/>
        <end position="448"/>
    </location>
</feature>
<evidence type="ECO:0000256" key="2">
    <source>
        <dbReference type="ARBA" id="ARBA00022771"/>
    </source>
</evidence>
<dbReference type="GO" id="GO:0008270">
    <property type="term" value="F:zinc ion binding"/>
    <property type="evidence" value="ECO:0007669"/>
    <property type="project" value="UniProtKB-KW"/>
</dbReference>
<feature type="region of interest" description="Disordered" evidence="5">
    <location>
        <begin position="743"/>
        <end position="762"/>
    </location>
</feature>
<feature type="compositionally biased region" description="Polar residues" evidence="5">
    <location>
        <begin position="487"/>
        <end position="503"/>
    </location>
</feature>
<evidence type="ECO:0000256" key="1">
    <source>
        <dbReference type="ARBA" id="ARBA00022723"/>
    </source>
</evidence>
<keyword evidence="1" id="KW-0479">Metal-binding</keyword>
<reference evidence="7 8" key="1">
    <citation type="submission" date="2024-09" db="EMBL/GenBank/DDBJ databases">
        <title>A chromosome-level genome assembly of Gray's grenadier anchovy, Coilia grayii.</title>
        <authorList>
            <person name="Fu Z."/>
        </authorList>
    </citation>
    <scope>NUCLEOTIDE SEQUENCE [LARGE SCALE GENOMIC DNA]</scope>
    <source>
        <strain evidence="7">G4</strain>
        <tissue evidence="7">Muscle</tissue>
    </source>
</reference>
<sequence>MSQPSTSEEAGSQEDQPLVHPWPYLEEFFEIVGSKNNSFRMRCKLCQPKYHELMAFKNSPSNLKKHIQKKHPTHLQRYTELTSAAMKRKSSTEVSPAPLPKQAKLWEARRVSQASVDKAILKFIVEGLHPPHIVKQPRFIELVQHLQPNTNVMTRNTVVNKVMKASTDMKIKLKAALNEVEFIATTTDCWTAHRCGFIGVTAHWFNPQTMDRSCAALACKRLKGSHTFFALASTLNEIHTDFGIREKIVRTTTDNGSNFLKAFRIYGQSDENNNLEPVGEVDDDGQDVDEEDGSEDVEFVDAGALLDEDDYLEYQLPKHHRCACHLLNLVSTVDASKADVNPLLQLLSGPGSPLTTSGSDSEVSTSHLQTTIAMATPATLLRPQPLRITASNQWLRDNQQDRSCDEEGGAFSPEQLSPFSREGRLSSFSRVPSRVSAHSQPPSETQPHVCTCHSEAILALQSEVAHLRKELEERLSHLPHYSRQMAQLSQVPLAQAQAQASSRPKQEKRPRTRPRAQHRPSSSRGTKSNPGSLKVDDWISSDMDRSKSKDSRSSDISGSVQKSLSSTSGFLSPQRKSQISSPTGERQWSPELPFSSSTRDDSLRQAHYTSYLPPDEGEKEMYVKNRELTFSTQPFIKPLLQVNYTSSCSLPASFKVLEGQSSVTPYQRRRSTQSDSALLPSDGYFQRASVPSPRSRGPRTKHRTSKDEDISRTLDKAIEAARSMKRTTERMAQSLSADLAKAELQRKLNGLHPSEKRTSTEP</sequence>
<dbReference type="InterPro" id="IPR003656">
    <property type="entry name" value="Znf_BED"/>
</dbReference>
<dbReference type="PROSITE" id="PS50808">
    <property type="entry name" value="ZF_BED"/>
    <property type="match status" value="1"/>
</dbReference>
<dbReference type="PANTHER" id="PTHR47501">
    <property type="entry name" value="TRANSPOSASE-RELATED"/>
    <property type="match status" value="1"/>
</dbReference>
<gene>
    <name evidence="7" type="ORF">ACEWY4_006283</name>
</gene>
<dbReference type="EMBL" id="JBHFQA010000006">
    <property type="protein sequence ID" value="KAL2097076.1"/>
    <property type="molecule type" value="Genomic_DNA"/>
</dbReference>
<feature type="compositionally biased region" description="Basic and acidic residues" evidence="5">
    <location>
        <begin position="753"/>
        <end position="762"/>
    </location>
</feature>
<evidence type="ECO:0000259" key="6">
    <source>
        <dbReference type="PROSITE" id="PS50808"/>
    </source>
</evidence>
<feature type="compositionally biased region" description="Acidic residues" evidence="5">
    <location>
        <begin position="279"/>
        <end position="294"/>
    </location>
</feature>
<organism evidence="7 8">
    <name type="scientific">Coilia grayii</name>
    <name type="common">Gray's grenadier anchovy</name>
    <dbReference type="NCBI Taxonomy" id="363190"/>
    <lineage>
        <taxon>Eukaryota</taxon>
        <taxon>Metazoa</taxon>
        <taxon>Chordata</taxon>
        <taxon>Craniata</taxon>
        <taxon>Vertebrata</taxon>
        <taxon>Euteleostomi</taxon>
        <taxon>Actinopterygii</taxon>
        <taxon>Neopterygii</taxon>
        <taxon>Teleostei</taxon>
        <taxon>Clupei</taxon>
        <taxon>Clupeiformes</taxon>
        <taxon>Clupeoidei</taxon>
        <taxon>Engraulidae</taxon>
        <taxon>Coilinae</taxon>
        <taxon>Coilia</taxon>
    </lineage>
</organism>
<feature type="compositionally biased region" description="Basic and acidic residues" evidence="5">
    <location>
        <begin position="534"/>
        <end position="553"/>
    </location>
</feature>
<keyword evidence="2 4" id="KW-0863">Zinc-finger</keyword>
<keyword evidence="3" id="KW-0862">Zinc</keyword>
<feature type="compositionally biased region" description="Basic and acidic residues" evidence="5">
    <location>
        <begin position="705"/>
        <end position="719"/>
    </location>
</feature>
<keyword evidence="8" id="KW-1185">Reference proteome</keyword>
<evidence type="ECO:0000256" key="3">
    <source>
        <dbReference type="ARBA" id="ARBA00022833"/>
    </source>
</evidence>
<evidence type="ECO:0000256" key="5">
    <source>
        <dbReference type="SAM" id="MobiDB-lite"/>
    </source>
</evidence>
<feature type="domain" description="BED-type" evidence="6">
    <location>
        <begin position="16"/>
        <end position="78"/>
    </location>
</feature>
<evidence type="ECO:0000313" key="8">
    <source>
        <dbReference type="Proteomes" id="UP001591681"/>
    </source>
</evidence>
<dbReference type="InterPro" id="IPR012337">
    <property type="entry name" value="RNaseH-like_sf"/>
</dbReference>
<comment type="caution">
    <text evidence="7">The sequence shown here is derived from an EMBL/GenBank/DDBJ whole genome shotgun (WGS) entry which is preliminary data.</text>
</comment>
<name>A0ABD1KD01_9TELE</name>
<protein>
    <recommendedName>
        <fullName evidence="6">BED-type domain-containing protein</fullName>
    </recommendedName>
</protein>
<accession>A0ABD1KD01</accession>
<dbReference type="PANTHER" id="PTHR47501:SF7">
    <property type="entry name" value="TRANSPOSASE"/>
    <property type="match status" value="1"/>
</dbReference>
<dbReference type="AlphaFoldDB" id="A0ABD1KD01"/>